<dbReference type="Proteomes" id="UP000255265">
    <property type="component" value="Unassembled WGS sequence"/>
</dbReference>
<dbReference type="AlphaFoldDB" id="A0A370F782"/>
<dbReference type="OrthoDB" id="4549026at2"/>
<dbReference type="GO" id="GO:0006950">
    <property type="term" value="P:response to stress"/>
    <property type="evidence" value="ECO:0007669"/>
    <property type="project" value="TreeGrafter"/>
</dbReference>
<dbReference type="SUPFAM" id="SSF46785">
    <property type="entry name" value="Winged helix' DNA-binding domain"/>
    <property type="match status" value="1"/>
</dbReference>
<keyword evidence="6" id="KW-1185">Reference proteome</keyword>
<comment type="caution">
    <text evidence="5">The sequence shown here is derived from an EMBL/GenBank/DDBJ whole genome shotgun (WGS) entry which is preliminary data.</text>
</comment>
<gene>
    <name evidence="5" type="ORF">DFR41_11162</name>
</gene>
<sequence length="172" mass="18759">MFMKIDPSKRFSFLVNQVAKLHGAHFDRLARERMGLSLAQCRLLWALAHPEQPEPLSQAAVAQRLEISAMAVATLCDRMEAGGWIRREPSPSDRRVKLIHATPRALDAMDQALALSDEVLAHGLVNLSADEQAQLMALLAKAREGLLAWQPEAAPASLHDGGATRGPEETAP</sequence>
<dbReference type="Gene3D" id="1.10.10.10">
    <property type="entry name" value="Winged helix-like DNA-binding domain superfamily/Winged helix DNA-binding domain"/>
    <property type="match status" value="1"/>
</dbReference>
<evidence type="ECO:0000313" key="5">
    <source>
        <dbReference type="EMBL" id="RDI20087.1"/>
    </source>
</evidence>
<keyword evidence="1" id="KW-0805">Transcription regulation</keyword>
<accession>A0A370F782</accession>
<evidence type="ECO:0000256" key="3">
    <source>
        <dbReference type="ARBA" id="ARBA00023163"/>
    </source>
</evidence>
<dbReference type="PRINTS" id="PR00598">
    <property type="entry name" value="HTHMARR"/>
</dbReference>
<dbReference type="SMART" id="SM00347">
    <property type="entry name" value="HTH_MARR"/>
    <property type="match status" value="1"/>
</dbReference>
<dbReference type="GO" id="GO:0003700">
    <property type="term" value="F:DNA-binding transcription factor activity"/>
    <property type="evidence" value="ECO:0007669"/>
    <property type="project" value="InterPro"/>
</dbReference>
<organism evidence="5 6">
    <name type="scientific">Pseudacidovorax intermedius</name>
    <dbReference type="NCBI Taxonomy" id="433924"/>
    <lineage>
        <taxon>Bacteria</taxon>
        <taxon>Pseudomonadati</taxon>
        <taxon>Pseudomonadota</taxon>
        <taxon>Betaproteobacteria</taxon>
        <taxon>Burkholderiales</taxon>
        <taxon>Comamonadaceae</taxon>
        <taxon>Pseudacidovorax</taxon>
    </lineage>
</organism>
<dbReference type="InterPro" id="IPR036390">
    <property type="entry name" value="WH_DNA-bd_sf"/>
</dbReference>
<reference evidence="5 6" key="1">
    <citation type="submission" date="2018-07" db="EMBL/GenBank/DDBJ databases">
        <title>Genomic Encyclopedia of Type Strains, Phase IV (KMG-IV): sequencing the most valuable type-strain genomes for metagenomic binning, comparative biology and taxonomic classification.</title>
        <authorList>
            <person name="Goeker M."/>
        </authorList>
    </citation>
    <scope>NUCLEOTIDE SEQUENCE [LARGE SCALE GENOMIC DNA]</scope>
    <source>
        <strain evidence="5 6">DSM 21352</strain>
    </source>
</reference>
<keyword evidence="2" id="KW-0238">DNA-binding</keyword>
<evidence type="ECO:0000313" key="6">
    <source>
        <dbReference type="Proteomes" id="UP000255265"/>
    </source>
</evidence>
<dbReference type="InterPro" id="IPR000835">
    <property type="entry name" value="HTH_MarR-typ"/>
</dbReference>
<feature type="domain" description="HTH marR-type" evidence="4">
    <location>
        <begin position="8"/>
        <end position="144"/>
    </location>
</feature>
<dbReference type="EMBL" id="QQAV01000011">
    <property type="protein sequence ID" value="RDI20087.1"/>
    <property type="molecule type" value="Genomic_DNA"/>
</dbReference>
<keyword evidence="3" id="KW-0804">Transcription</keyword>
<dbReference type="PANTHER" id="PTHR33164">
    <property type="entry name" value="TRANSCRIPTIONAL REGULATOR, MARR FAMILY"/>
    <property type="match status" value="1"/>
</dbReference>
<dbReference type="InterPro" id="IPR036388">
    <property type="entry name" value="WH-like_DNA-bd_sf"/>
</dbReference>
<evidence type="ECO:0000256" key="1">
    <source>
        <dbReference type="ARBA" id="ARBA00023015"/>
    </source>
</evidence>
<dbReference type="Pfam" id="PF12802">
    <property type="entry name" value="MarR_2"/>
    <property type="match status" value="1"/>
</dbReference>
<dbReference type="PROSITE" id="PS50995">
    <property type="entry name" value="HTH_MARR_2"/>
    <property type="match status" value="1"/>
</dbReference>
<dbReference type="PANTHER" id="PTHR33164:SF64">
    <property type="entry name" value="TRANSCRIPTIONAL REGULATOR SLYA"/>
    <property type="match status" value="1"/>
</dbReference>
<proteinExistence type="predicted"/>
<dbReference type="InterPro" id="IPR039422">
    <property type="entry name" value="MarR/SlyA-like"/>
</dbReference>
<protein>
    <submittedName>
        <fullName evidence="5">MarR family transcriptional regulator</fullName>
    </submittedName>
</protein>
<name>A0A370F782_9BURK</name>
<evidence type="ECO:0000259" key="4">
    <source>
        <dbReference type="PROSITE" id="PS50995"/>
    </source>
</evidence>
<dbReference type="GO" id="GO:0003677">
    <property type="term" value="F:DNA binding"/>
    <property type="evidence" value="ECO:0007669"/>
    <property type="project" value="UniProtKB-KW"/>
</dbReference>
<evidence type="ECO:0000256" key="2">
    <source>
        <dbReference type="ARBA" id="ARBA00023125"/>
    </source>
</evidence>